<gene>
    <name evidence="1" type="ORF">METZ01_LOCUS385571</name>
</gene>
<feature type="non-terminal residue" evidence="1">
    <location>
        <position position="179"/>
    </location>
</feature>
<accession>A0A382UFA0</accession>
<dbReference type="AlphaFoldDB" id="A0A382UFA0"/>
<reference evidence="1" key="1">
    <citation type="submission" date="2018-05" db="EMBL/GenBank/DDBJ databases">
        <authorList>
            <person name="Lanie J.A."/>
            <person name="Ng W.-L."/>
            <person name="Kazmierczak K.M."/>
            <person name="Andrzejewski T.M."/>
            <person name="Davidsen T.M."/>
            <person name="Wayne K.J."/>
            <person name="Tettelin H."/>
            <person name="Glass J.I."/>
            <person name="Rusch D."/>
            <person name="Podicherti R."/>
            <person name="Tsui H.-C.T."/>
            <person name="Winkler M.E."/>
        </authorList>
    </citation>
    <scope>NUCLEOTIDE SEQUENCE</scope>
</reference>
<protein>
    <submittedName>
        <fullName evidence="1">Uncharacterized protein</fullName>
    </submittedName>
</protein>
<name>A0A382UFA0_9ZZZZ</name>
<dbReference type="EMBL" id="UINC01143667">
    <property type="protein sequence ID" value="SVD32717.1"/>
    <property type="molecule type" value="Genomic_DNA"/>
</dbReference>
<sequence>MKRVWYPLLLVSFCFEGSAGPLRVLGETWSQSSLWLAKGDVVEVSTPTEAKRVRLEIRDGESGEWKALKTGHLPGSKAGKVYLQIPRDVDRSQIRARWSSSTPFPYSFYEGRSRFGTREGDASASSAQFRTAELAMAEDDAGATDDGTEDVQESDVWSLSTDRLYFFNQMRGLQVVDLS</sequence>
<proteinExistence type="predicted"/>
<organism evidence="1">
    <name type="scientific">marine metagenome</name>
    <dbReference type="NCBI Taxonomy" id="408172"/>
    <lineage>
        <taxon>unclassified sequences</taxon>
        <taxon>metagenomes</taxon>
        <taxon>ecological metagenomes</taxon>
    </lineage>
</organism>
<evidence type="ECO:0000313" key="1">
    <source>
        <dbReference type="EMBL" id="SVD32717.1"/>
    </source>
</evidence>